<name>A0A0Q2SFD2_VIBFU</name>
<keyword evidence="2" id="KW-0812">Transmembrane</keyword>
<comment type="caution">
    <text evidence="4">The sequence shown here is derived from an EMBL/GenBank/DDBJ whole genome shotgun (WGS) entry which is preliminary data.</text>
</comment>
<proteinExistence type="predicted"/>
<protein>
    <submittedName>
        <fullName evidence="4">Pilus assembly protein</fullName>
    </submittedName>
</protein>
<evidence type="ECO:0000256" key="1">
    <source>
        <dbReference type="SAM" id="MobiDB-lite"/>
    </source>
</evidence>
<dbReference type="Proteomes" id="UP000051221">
    <property type="component" value="Unassembled WGS sequence"/>
</dbReference>
<feature type="compositionally biased region" description="Low complexity" evidence="1">
    <location>
        <begin position="383"/>
        <end position="392"/>
    </location>
</feature>
<evidence type="ECO:0000313" key="5">
    <source>
        <dbReference type="Proteomes" id="UP000051221"/>
    </source>
</evidence>
<accession>A0A0Q2SFD2</accession>
<dbReference type="AlphaFoldDB" id="A0A0Q2SFD2"/>
<keyword evidence="5" id="KW-1185">Reference proteome</keyword>
<evidence type="ECO:0000256" key="2">
    <source>
        <dbReference type="SAM" id="Phobius"/>
    </source>
</evidence>
<keyword evidence="2" id="KW-1133">Transmembrane helix</keyword>
<feature type="transmembrane region" description="Helical" evidence="2">
    <location>
        <begin position="15"/>
        <end position="36"/>
    </location>
</feature>
<gene>
    <name evidence="4" type="ORF">AMR76_09540</name>
</gene>
<dbReference type="InterPro" id="IPR028087">
    <property type="entry name" value="Tad_N"/>
</dbReference>
<feature type="region of interest" description="Disordered" evidence="1">
    <location>
        <begin position="383"/>
        <end position="407"/>
    </location>
</feature>
<dbReference type="RefSeq" id="WP_055465929.1">
    <property type="nucleotide sequence ID" value="NZ_LKHS01000007.1"/>
</dbReference>
<dbReference type="EMBL" id="LKHS01000007">
    <property type="protein sequence ID" value="KQH86267.1"/>
    <property type="molecule type" value="Genomic_DNA"/>
</dbReference>
<dbReference type="Pfam" id="PF13400">
    <property type="entry name" value="Tad"/>
    <property type="match status" value="1"/>
</dbReference>
<keyword evidence="2" id="KW-0472">Membrane</keyword>
<dbReference type="InParanoid" id="A0A0Q2SFD2"/>
<sequence>MNTQRPLRGIRKQRGLVVVIVTIAMLVLIAVAAFAIDINHAMMNRTKLQNSVDAAALAAAIVLDKDGTEAQADTIARSTLTKMSTAAGNAELTLDVSNVVNVEVQFSNDPTVFPDSGYSSSPDGDRYVRVVINQLDLESFFFARVMGVTKRLTASAVAGPSPGGNACNIVPMAVCEGDDAGTNGYDAGVVYALKIADQNDPAMGSGNFQLLDFGSGASTVREALAGGYAGCVDLDAGETVTTKPGNTVGPVGQGLNTRFGEYSGGGLSATDYPPDLYVKQTTPTLTDADVGSTPTWGYQDYKDDLNDNVCPGDATNCKSNGDAERRILAIPVVDCSGASGGTNNFAVSAIGCFFLLQKAPNSNGGHTSIFGEFIEDCTVKNTRNNGTSTSNGPHRIVLYKDPNSEES</sequence>
<reference evidence="4 5" key="1">
    <citation type="submission" date="2015-08" db="EMBL/GenBank/DDBJ databases">
        <title>Antibacterial properties of a collection of Vibrionaceae strains.</title>
        <authorList>
            <person name="Giubergia S."/>
        </authorList>
    </citation>
    <scope>NUCLEOTIDE SEQUENCE [LARGE SCALE GENOMIC DNA]</scope>
    <source>
        <strain evidence="4 5">S0821</strain>
    </source>
</reference>
<organism evidence="4 5">
    <name type="scientific">Vibrio furnissii</name>
    <dbReference type="NCBI Taxonomy" id="29494"/>
    <lineage>
        <taxon>Bacteria</taxon>
        <taxon>Pseudomonadati</taxon>
        <taxon>Pseudomonadota</taxon>
        <taxon>Gammaproteobacteria</taxon>
        <taxon>Vibrionales</taxon>
        <taxon>Vibrionaceae</taxon>
        <taxon>Vibrio</taxon>
    </lineage>
</organism>
<evidence type="ECO:0000313" key="4">
    <source>
        <dbReference type="EMBL" id="KQH86267.1"/>
    </source>
</evidence>
<evidence type="ECO:0000259" key="3">
    <source>
        <dbReference type="Pfam" id="PF13400"/>
    </source>
</evidence>
<feature type="domain" description="Putative Flp pilus-assembly TadG-like N-terminal" evidence="3">
    <location>
        <begin position="18"/>
        <end position="60"/>
    </location>
</feature>